<evidence type="ECO:0000259" key="2">
    <source>
        <dbReference type="SMART" id="SM00382"/>
    </source>
</evidence>
<dbReference type="InterPro" id="IPR000523">
    <property type="entry name" value="Mg_chelatse_chII-like_cat_dom"/>
</dbReference>
<keyword evidence="4" id="KW-1185">Reference proteome</keyword>
<evidence type="ECO:0000256" key="1">
    <source>
        <dbReference type="ARBA" id="ARBA00006354"/>
    </source>
</evidence>
<dbReference type="GO" id="GO:0005524">
    <property type="term" value="F:ATP binding"/>
    <property type="evidence" value="ECO:0007669"/>
    <property type="project" value="InterPro"/>
</dbReference>
<gene>
    <name evidence="3" type="ORF">Q3982_00050</name>
</gene>
<sequence length="516" mass="54952">MSRPVCVNSAALIGAEAVPVSVEVSVVESLPGISIVGMADTAVMEARERVRTAIKTSGFKMPNKKIVVNLAPSDIKKRGCGFDLPIAIGILVATGQVSYEFIKNRLFVGELGLDGSVRPVPGTLAYGICAHKLGLALVSAGYESVPIDTLVHLKCADLTDGLEYNPLPEVRTKCEAKSYLMPNSPDFADVAGHGFTKRAAQIAAAGNHGILMIGPPGSGKTMLASRIVTILPPLSSDEMLEAALVHSVAGEDINPILAGNRPFRSPHHSATMAGLVGGGNPLKPGEISLAHCGALFLDELPEFSPKTLQALRQPMESGKVCLTRAEGNLTFPAKFMFIAASNPCPCGYYGDEEHDCNCTNQQVCKYQGRIGGPLIDRIDIQVDVKRLPAAKVLESGNGTDSCTLREGVMVAREFSQWRQKKALAKKTNTFTFGQDAFGSPSKKMSTQEIIDSCGLAKDTKDFVIEMAETNHLSGRALVNTLRVSRTIADLGQSQAVQVNHVAEALGFRIRDEIGQG</sequence>
<evidence type="ECO:0000313" key="4">
    <source>
        <dbReference type="Proteomes" id="UP001168575"/>
    </source>
</evidence>
<comment type="similarity">
    <text evidence="1">Belongs to the Mg-chelatase subunits D/I family. ComM subfamily.</text>
</comment>
<dbReference type="InterPro" id="IPR004482">
    <property type="entry name" value="Mg_chelat-rel"/>
</dbReference>
<proteinExistence type="inferred from homology"/>
<dbReference type="Gene3D" id="3.30.230.10">
    <property type="match status" value="1"/>
</dbReference>
<organism evidence="3 4">
    <name type="scientific">Phoenicibacter congonensis</name>
    <dbReference type="NCBI Taxonomy" id="1944646"/>
    <lineage>
        <taxon>Bacteria</taxon>
        <taxon>Bacillati</taxon>
        <taxon>Actinomycetota</taxon>
        <taxon>Coriobacteriia</taxon>
        <taxon>Eggerthellales</taxon>
        <taxon>Eggerthellaceae</taxon>
        <taxon>Phoenicibacter</taxon>
    </lineage>
</organism>
<dbReference type="InterPro" id="IPR014721">
    <property type="entry name" value="Ribsml_uS5_D2-typ_fold_subgr"/>
</dbReference>
<dbReference type="InterPro" id="IPR045006">
    <property type="entry name" value="CHLI-like"/>
</dbReference>
<dbReference type="Pfam" id="PF13541">
    <property type="entry name" value="ChlI"/>
    <property type="match status" value="1"/>
</dbReference>
<dbReference type="PANTHER" id="PTHR32039:SF7">
    <property type="entry name" value="COMPETENCE PROTEIN COMM"/>
    <property type="match status" value="1"/>
</dbReference>
<dbReference type="PANTHER" id="PTHR32039">
    <property type="entry name" value="MAGNESIUM-CHELATASE SUBUNIT CHLI"/>
    <property type="match status" value="1"/>
</dbReference>
<feature type="domain" description="AAA+ ATPase" evidence="2">
    <location>
        <begin position="206"/>
        <end position="388"/>
    </location>
</feature>
<name>A0AA43RIE0_9ACTN</name>
<dbReference type="InterPro" id="IPR027417">
    <property type="entry name" value="P-loop_NTPase"/>
</dbReference>
<comment type="caution">
    <text evidence="3">The sequence shown here is derived from an EMBL/GenBank/DDBJ whole genome shotgun (WGS) entry which is preliminary data.</text>
</comment>
<dbReference type="Pfam" id="PF01078">
    <property type="entry name" value="Mg_chelatase"/>
    <property type="match status" value="1"/>
</dbReference>
<accession>A0AA43RIE0</accession>
<reference evidence="3" key="1">
    <citation type="submission" date="2023-07" db="EMBL/GenBank/DDBJ databases">
        <title>Between Cages and Wild: Unraveling the Impact of Captivity on Animal Microbiomes and Antimicrobial Resistance.</title>
        <authorList>
            <person name="Schmartz G.P."/>
            <person name="Rehner J."/>
            <person name="Schuff M.J."/>
            <person name="Becker S.L."/>
            <person name="Kravczyk M."/>
            <person name="Gurevich A."/>
            <person name="Francke R."/>
            <person name="Mueller R."/>
            <person name="Keller V."/>
            <person name="Keller A."/>
        </authorList>
    </citation>
    <scope>NUCLEOTIDE SEQUENCE</scope>
    <source>
        <strain evidence="3">S12M_St_49</strain>
    </source>
</reference>
<dbReference type="NCBIfam" id="TIGR00368">
    <property type="entry name" value="YifB family Mg chelatase-like AAA ATPase"/>
    <property type="match status" value="1"/>
</dbReference>
<dbReference type="SMART" id="SM00382">
    <property type="entry name" value="AAA"/>
    <property type="match status" value="1"/>
</dbReference>
<dbReference type="Gene3D" id="3.40.50.300">
    <property type="entry name" value="P-loop containing nucleotide triphosphate hydrolases"/>
    <property type="match status" value="1"/>
</dbReference>
<protein>
    <submittedName>
        <fullName evidence="3">YifB family Mg chelatase-like AAA ATPase</fullName>
    </submittedName>
</protein>
<dbReference type="EMBL" id="JAUMVS010000001">
    <property type="protein sequence ID" value="MDO4841055.1"/>
    <property type="molecule type" value="Genomic_DNA"/>
</dbReference>
<dbReference type="SUPFAM" id="SSF54211">
    <property type="entry name" value="Ribosomal protein S5 domain 2-like"/>
    <property type="match status" value="1"/>
</dbReference>
<dbReference type="SUPFAM" id="SSF52540">
    <property type="entry name" value="P-loop containing nucleoside triphosphate hydrolases"/>
    <property type="match status" value="1"/>
</dbReference>
<dbReference type="AlphaFoldDB" id="A0AA43RIE0"/>
<dbReference type="Proteomes" id="UP001168575">
    <property type="component" value="Unassembled WGS sequence"/>
</dbReference>
<dbReference type="InterPro" id="IPR025158">
    <property type="entry name" value="Mg_chelat-rel_C"/>
</dbReference>
<evidence type="ECO:0000313" key="3">
    <source>
        <dbReference type="EMBL" id="MDO4841055.1"/>
    </source>
</evidence>
<dbReference type="Pfam" id="PF13335">
    <property type="entry name" value="Mg_chelatase_C"/>
    <property type="match status" value="1"/>
</dbReference>
<dbReference type="InterPro" id="IPR003593">
    <property type="entry name" value="AAA+_ATPase"/>
</dbReference>
<dbReference type="InterPro" id="IPR020568">
    <property type="entry name" value="Ribosomal_Su5_D2-typ_SF"/>
</dbReference>